<protein>
    <submittedName>
        <fullName evidence="11">3-dehydroquinate synthase</fullName>
    </submittedName>
</protein>
<evidence type="ECO:0000256" key="5">
    <source>
        <dbReference type="ARBA" id="ARBA00023239"/>
    </source>
</evidence>
<keyword evidence="5" id="KW-0456">Lyase</keyword>
<feature type="compositionally biased region" description="Low complexity" evidence="6">
    <location>
        <begin position="824"/>
        <end position="848"/>
    </location>
</feature>
<dbReference type="Gene3D" id="3.40.50.720">
    <property type="entry name" value="NAD(P)-binding Rossmann-like Domain"/>
    <property type="match status" value="2"/>
</dbReference>
<evidence type="ECO:0000313" key="11">
    <source>
        <dbReference type="EMBL" id="POS74151.1"/>
    </source>
</evidence>
<dbReference type="GO" id="GO:0097367">
    <property type="term" value="F:carbohydrate derivative binding"/>
    <property type="evidence" value="ECO:0007669"/>
    <property type="project" value="InterPro"/>
</dbReference>
<accession>A0A2P5HV72</accession>
<dbReference type="SUPFAM" id="SSF53067">
    <property type="entry name" value="Actin-like ATPase domain"/>
    <property type="match status" value="1"/>
</dbReference>
<keyword evidence="2" id="KW-0479">Metal-binding</keyword>
<dbReference type="GO" id="GO:0004347">
    <property type="term" value="F:glucose-6-phosphate isomerase activity"/>
    <property type="evidence" value="ECO:0007669"/>
    <property type="project" value="InterPro"/>
</dbReference>
<dbReference type="Gene3D" id="3.90.180.10">
    <property type="entry name" value="Medium-chain alcohol dehydrogenases, catalytic domain"/>
    <property type="match status" value="1"/>
</dbReference>
<keyword evidence="3" id="KW-0547">Nucleotide-binding</keyword>
<dbReference type="CDD" id="cd08199">
    <property type="entry name" value="EEVS"/>
    <property type="match status" value="1"/>
</dbReference>
<dbReference type="Proteomes" id="UP000094444">
    <property type="component" value="Unassembled WGS sequence"/>
</dbReference>
<dbReference type="CDD" id="cd23763">
    <property type="entry name" value="ASKHA_ATPase_ROK"/>
    <property type="match status" value="1"/>
</dbReference>
<feature type="domain" description="3-dehydroquinate synthase N-terminal" evidence="8">
    <location>
        <begin position="513"/>
        <end position="616"/>
    </location>
</feature>
<evidence type="ECO:0000256" key="4">
    <source>
        <dbReference type="ARBA" id="ARBA00023027"/>
    </source>
</evidence>
<dbReference type="Pfam" id="PF24621">
    <property type="entry name" value="DHQS_C"/>
    <property type="match status" value="1"/>
</dbReference>
<dbReference type="InterPro" id="IPR056179">
    <property type="entry name" value="DHQS_C"/>
</dbReference>
<dbReference type="STRING" id="158607.A0A2P5HV72"/>
<organism evidence="11 12">
    <name type="scientific">Diaporthe helianthi</name>
    <dbReference type="NCBI Taxonomy" id="158607"/>
    <lineage>
        <taxon>Eukaryota</taxon>
        <taxon>Fungi</taxon>
        <taxon>Dikarya</taxon>
        <taxon>Ascomycota</taxon>
        <taxon>Pezizomycotina</taxon>
        <taxon>Sordariomycetes</taxon>
        <taxon>Sordariomycetidae</taxon>
        <taxon>Diaporthales</taxon>
        <taxon>Diaporthaceae</taxon>
        <taxon>Diaporthe</taxon>
    </lineage>
</organism>
<feature type="region of interest" description="Disordered" evidence="6">
    <location>
        <begin position="807"/>
        <end position="849"/>
    </location>
</feature>
<dbReference type="PROSITE" id="PS51463">
    <property type="entry name" value="P_GLUCOSE_ISOMERASE_3"/>
    <property type="match status" value="1"/>
</dbReference>
<feature type="domain" description="Alcohol dehydrogenase-like N-terminal" evidence="9">
    <location>
        <begin position="1627"/>
        <end position="1707"/>
    </location>
</feature>
<dbReference type="InterPro" id="IPR043129">
    <property type="entry name" value="ATPase_NBD"/>
</dbReference>
<dbReference type="Pfam" id="PF08240">
    <property type="entry name" value="ADH_N"/>
    <property type="match status" value="1"/>
</dbReference>
<comment type="cofactor">
    <cofactor evidence="1">
        <name>NAD(+)</name>
        <dbReference type="ChEBI" id="CHEBI:57540"/>
    </cofactor>
</comment>
<dbReference type="GO" id="GO:0006096">
    <property type="term" value="P:glycolytic process"/>
    <property type="evidence" value="ECO:0007669"/>
    <property type="project" value="InterPro"/>
</dbReference>
<evidence type="ECO:0000256" key="2">
    <source>
        <dbReference type="ARBA" id="ARBA00022723"/>
    </source>
</evidence>
<dbReference type="InterPro" id="IPR036291">
    <property type="entry name" value="NAD(P)-bd_dom_sf"/>
</dbReference>
<proteinExistence type="predicted"/>
<feature type="domain" description="3-dehydroquinate synthase C-terminal" evidence="10">
    <location>
        <begin position="619"/>
        <end position="755"/>
    </location>
</feature>
<keyword evidence="4" id="KW-0520">NAD</keyword>
<evidence type="ECO:0000259" key="8">
    <source>
        <dbReference type="Pfam" id="PF01761"/>
    </source>
</evidence>
<dbReference type="InterPro" id="IPR001672">
    <property type="entry name" value="G6P_Isomerase"/>
</dbReference>
<evidence type="ECO:0000256" key="6">
    <source>
        <dbReference type="SAM" id="MobiDB-lite"/>
    </source>
</evidence>
<dbReference type="SUPFAM" id="SSF56796">
    <property type="entry name" value="Dehydroquinate synthase-like"/>
    <property type="match status" value="2"/>
</dbReference>
<dbReference type="GO" id="GO:0017000">
    <property type="term" value="P:antibiotic biosynthetic process"/>
    <property type="evidence" value="ECO:0007669"/>
    <property type="project" value="InterPro"/>
</dbReference>
<evidence type="ECO:0000259" key="10">
    <source>
        <dbReference type="Pfam" id="PF24621"/>
    </source>
</evidence>
<dbReference type="InParanoid" id="A0A2P5HV72"/>
<dbReference type="GO" id="GO:0003856">
    <property type="term" value="F:3-dehydroquinate synthase activity"/>
    <property type="evidence" value="ECO:0007669"/>
    <property type="project" value="TreeGrafter"/>
</dbReference>
<feature type="domain" description="NAD-dependent epimerase/dehydratase" evidence="7">
    <location>
        <begin position="857"/>
        <end position="974"/>
    </location>
</feature>
<evidence type="ECO:0000313" key="12">
    <source>
        <dbReference type="Proteomes" id="UP000094444"/>
    </source>
</evidence>
<dbReference type="EMBL" id="MAVT02000675">
    <property type="protein sequence ID" value="POS74151.1"/>
    <property type="molecule type" value="Genomic_DNA"/>
</dbReference>
<dbReference type="InterPro" id="IPR046348">
    <property type="entry name" value="SIS_dom_sf"/>
</dbReference>
<dbReference type="PANTHER" id="PTHR43622">
    <property type="entry name" value="3-DEHYDROQUINATE SYNTHASE"/>
    <property type="match status" value="1"/>
</dbReference>
<dbReference type="Pfam" id="PF00480">
    <property type="entry name" value="ROK"/>
    <property type="match status" value="1"/>
</dbReference>
<dbReference type="InterPro" id="IPR001509">
    <property type="entry name" value="Epimerase_deHydtase"/>
</dbReference>
<name>A0A2P5HV72_DIAHE</name>
<dbReference type="SUPFAM" id="SSF51735">
    <property type="entry name" value="NAD(P)-binding Rossmann-fold domains"/>
    <property type="match status" value="2"/>
</dbReference>
<dbReference type="Pfam" id="PF01370">
    <property type="entry name" value="Epimerase"/>
    <property type="match status" value="1"/>
</dbReference>
<evidence type="ECO:0000259" key="9">
    <source>
        <dbReference type="Pfam" id="PF08240"/>
    </source>
</evidence>
<keyword evidence="12" id="KW-1185">Reference proteome</keyword>
<dbReference type="SUPFAM" id="SSF53697">
    <property type="entry name" value="SIS domain"/>
    <property type="match status" value="1"/>
</dbReference>
<dbReference type="PANTHER" id="PTHR43622:SF3">
    <property type="entry name" value="2-EPI-5-EPI-VALIOLONE SYNTHASE"/>
    <property type="match status" value="1"/>
</dbReference>
<dbReference type="OrthoDB" id="197068at2759"/>
<dbReference type="GO" id="GO:0046872">
    <property type="term" value="F:metal ion binding"/>
    <property type="evidence" value="ECO:0007669"/>
    <property type="project" value="UniProtKB-KW"/>
</dbReference>
<dbReference type="GO" id="GO:0006094">
    <property type="term" value="P:gluconeogenesis"/>
    <property type="evidence" value="ECO:0007669"/>
    <property type="project" value="InterPro"/>
</dbReference>
<comment type="caution">
    <text evidence="11">The sequence shown here is derived from an EMBL/GenBank/DDBJ whole genome shotgun (WGS) entry which is preliminary data.</text>
</comment>
<feature type="domain" description="3-dehydroquinate synthase N-terminal" evidence="8">
    <location>
        <begin position="126"/>
        <end position="198"/>
    </location>
</feature>
<dbReference type="Pfam" id="PF01761">
    <property type="entry name" value="DHQ_synthase"/>
    <property type="match status" value="2"/>
</dbReference>
<feature type="region of interest" description="Disordered" evidence="6">
    <location>
        <begin position="2277"/>
        <end position="2297"/>
    </location>
</feature>
<dbReference type="InterPro" id="IPR013154">
    <property type="entry name" value="ADH-like_N"/>
</dbReference>
<dbReference type="InterPro" id="IPR011032">
    <property type="entry name" value="GroES-like_sf"/>
</dbReference>
<sequence length="2470" mass="268215">MTPRPIGSTGVVQVIISSLDRIGVHNWVDQHGNSGSELISQLNVRVETARIDGLFDVGDHGKSNTRLSNYFSRGPGLSKRKACVVVSQRLPRVQQDKIDEYFKWCREQGLLEDHHVLRLRIDLPTDKDIDQVFKVVKAAEHLALRRRDLFVAIGDKEALDVVGFAAAIYRRSTPWIQIPTNITGLIQSSSCFNRLAINYHPYQEATKISEGLFSLCHPPIASLCDPSFIADHLNEADMRNGLAELISNAAIQGGLLLHHVETLVGQFATATDEAAASLLVSAAWEVCSSLADSQRGSGSCLVVEAAAASVKEAAGHLGYAESTAIGTSVTCALLFLRARVTAAEFERVLNLFKHAGLPVYDNELNPERLWECMRRFIRERGRGEEAVGVFLGKSLDIDLAVSFGSMDLSAAASAIRKHSNAESIECNQREHAELAPVHELVSQSALSVRYHVASVLDLFRFGNPTLKGYCSRKKVLVVVDAHLGSRVTDMVRSYFSGQADFRLLAMDVSSFGKDTTSTMKVVDCALDFGLSRHDLFVVVGGGTIMDVVGFAAQLYKGGTPYLRIPTTLVGMIDAGVGVKVGVNFGSHKNFIGGYYAPVACLNDATTFLPTLPPREYACGLAEAIKMALIKSRRLFDVIREHQRDLAINEYTGEVISISIRTMLEELQPNLREDSLIRLVDFGHEFGHIIESLAGFAIPHGECVSMGMAISSSLAYLNGRFSNSDLEDTLKCLASLGLPIATNLDVSTIWDKISTDGIEHKDGKLYLAVPEEVGKGGFIDEISDISRTMLEDVMRLLLSWDDPNVRDLDKSNGRRPHAAATDPQSALTRSPPTPPSSSGSSLTATSTAGSDHDPLRAAVIGASGDIGSNLAQYLAEEGIEVTASVRPSSLQLLKRRTSAEMRVLAGHPLDRANLEAMLRDVDVVYNMAAIVSLSTKPEDAAQVIALNGFGQGIITSVMKQMGRERDVTVVYPSSQRVHLLEGDPVVDEWIQHAAEFYHSHEDMLLAQPDYTETLQLLARKLLASRPLPPGHNCYEISKRLGEVLVSGLPRHTLLRISGVYGPGFRRGFVSRAVDPVPGRKEEAEIRDFIYADDLNELLLKAYTFTGVYDAASGENVSLEEVWRLADEEARARTDGRAHPVQVFDGVPREPIQLDVAFARKLLGRDFVPFREGFKRTARAGTSGSHRDCKSSPILCSGCGQGHPEAGVNEHSPRGRPAIILDIGSTNMRTAIVTQQGLTDVSRVPSPSKHTLPDCSLAELQDRLVNTIVQVAEDMVGSHPELDLRDLGISFGAVVSDGVVQDASVFWGEAAKGYNLEQALSERLPGLFVLVVNDISAAAWRYKDEGRFCLITVSSGLSNKVFNRQLNTPDRLDVGAHGTGGEMGHVLVEPRAVDNMVRMAISQAMMYPDEFAQSVLTTLTGGNPHKIDARHLATAAQRGDEFSLRIADEANVPLCPCGNLADLCSYSSGRGALRQARRLASRYGVDEADVTDEWLHRGVTSRHPLAVRVLGEVVYPLALRILQLSADLGLDKFILTGGFVTKTAKDAYLPALLQQIRRFLGNTGYFRGHTDADLTSLVRVGASDDNDGLVGMGNLMQHIQGQYLAVEKPIGARSLAVVSRPLPRCGALEILAKVIFAGICSTDLQILRGERGLEPTVLGHEGVCQVVEVGAHVQGLVPGDTFVLLPNNPLDDHDKIGHNREGLFQKYIKFGQEFIDRHQVLPLSTSAPTATHTLIEPLSCVLAAQECVKSRAQGKNILIVGAGPLGQLFAIVNTDIAANVFLANRSRGRLDSAIAQGIVKPEHAFVTGDTAAQIQQVSQGEGIDIVIVCVSLGEAETVAQQALDYVNPGGCVYLFGGFRSSDVLEAGQSRVPVWPVRTGWKTERVWVKEKPVEIAGHRGSREAHVLEAAKMIEEHSLSFGRIVSHTISLREVPQTMERMGSDLGRVVIDMTRSIKSGSSAGSDLVCDHRPEPIAELPRRYFEAQAKLPPGQVDRIALDSGKPVLGFVNAPSWDKISRVVEPAIRTSALRAKEHYIWVGTGAWGFMADLVINLAPSKSYHVLQTLDPAALSALLPSIRLETTVCIGISQSGTTIETVMLMDTLRELFDGAGLDYRNHFVWMTDTYQHVLDTECGEEVLRSSGKHTWVDADFIPVNVPGHSAINALFSVPHSIPMFLSLAISLGMEGTRCIYEDYVRSRHHVSRTVLPTASSVALNNTGRLSVHVDAAIRTPALENLIIQLVEQALGAKTEGFNPQVDVVSAQAGDKAIIAVNPAETVVSKSPGADGLSDEPSLGETVPMGRSTPHLSITKAMLTMNALSVFVSAIGYHKRINFVSHPRVAFYKERALSLFKIPSFVFSGIRVASLDAIADIVGQSSQQTGPAQFLRYGLLDQGQLHEIASVCVDGETWNHSRYQAAQPGSVRVILVPDRKGTAIHGISDATLEANLCMLRAIARATHETLPGSLIFRVEKGLN</sequence>
<dbReference type="SUPFAM" id="SSF50129">
    <property type="entry name" value="GroES-like"/>
    <property type="match status" value="1"/>
</dbReference>
<reference evidence="11" key="1">
    <citation type="submission" date="2017-09" db="EMBL/GenBank/DDBJ databases">
        <title>Polyketide synthases of a Diaporthe helianthi virulent isolate.</title>
        <authorList>
            <person name="Baroncelli R."/>
        </authorList>
    </citation>
    <scope>NUCLEOTIDE SEQUENCE [LARGE SCALE GENOMIC DNA]</scope>
    <source>
        <strain evidence="11">7/96</strain>
    </source>
</reference>
<evidence type="ECO:0000256" key="1">
    <source>
        <dbReference type="ARBA" id="ARBA00001911"/>
    </source>
</evidence>
<evidence type="ECO:0000256" key="3">
    <source>
        <dbReference type="ARBA" id="ARBA00022741"/>
    </source>
</evidence>
<dbReference type="InterPro" id="IPR000600">
    <property type="entry name" value="ROK"/>
</dbReference>
<dbReference type="Gene3D" id="3.30.420.40">
    <property type="match status" value="2"/>
</dbReference>
<dbReference type="InterPro" id="IPR030960">
    <property type="entry name" value="DHQS/DOIS_N"/>
</dbReference>
<gene>
    <name evidence="11" type="ORF">DHEL01_v207449</name>
</gene>
<dbReference type="InterPro" id="IPR035872">
    <property type="entry name" value="EEVS-like"/>
</dbReference>
<dbReference type="InterPro" id="IPR050071">
    <property type="entry name" value="Dehydroquinate_synthase"/>
</dbReference>
<dbReference type="Gene3D" id="1.20.1090.10">
    <property type="entry name" value="Dehydroquinate synthase-like - alpha domain"/>
    <property type="match status" value="2"/>
</dbReference>
<evidence type="ECO:0000259" key="7">
    <source>
        <dbReference type="Pfam" id="PF01370"/>
    </source>
</evidence>
<dbReference type="Gene3D" id="3.40.50.10490">
    <property type="entry name" value="Glucose-6-phosphate isomerase like protein, domain 1"/>
    <property type="match status" value="1"/>
</dbReference>
<dbReference type="Gene3D" id="3.40.50.1970">
    <property type="match status" value="2"/>
</dbReference>
<dbReference type="GO" id="GO:0000166">
    <property type="term" value="F:nucleotide binding"/>
    <property type="evidence" value="ECO:0007669"/>
    <property type="project" value="UniProtKB-KW"/>
</dbReference>